<dbReference type="InterPro" id="IPR017871">
    <property type="entry name" value="ABC_transporter-like_CS"/>
</dbReference>
<feature type="domain" description="ABC transporter" evidence="5">
    <location>
        <begin position="6"/>
        <end position="233"/>
    </location>
</feature>
<dbReference type="CDD" id="cd03268">
    <property type="entry name" value="ABC_BcrA_bacitracin_resist"/>
    <property type="match status" value="1"/>
</dbReference>
<dbReference type="PROSITE" id="PS00211">
    <property type="entry name" value="ABC_TRANSPORTER_1"/>
    <property type="match status" value="1"/>
</dbReference>
<proteinExistence type="inferred from homology"/>
<dbReference type="Pfam" id="PF00005">
    <property type="entry name" value="ABC_tran"/>
    <property type="match status" value="1"/>
</dbReference>
<evidence type="ECO:0000256" key="4">
    <source>
        <dbReference type="ARBA" id="ARBA00022840"/>
    </source>
</evidence>
<keyword evidence="2" id="KW-0813">Transport</keyword>
<evidence type="ECO:0000259" key="5">
    <source>
        <dbReference type="PROSITE" id="PS50893"/>
    </source>
</evidence>
<comment type="caution">
    <text evidence="6">The sequence shown here is derived from an EMBL/GenBank/DDBJ whole genome shotgun (WGS) entry which is preliminary data.</text>
</comment>
<protein>
    <submittedName>
        <fullName evidence="6">Putative ABC transporter ATP-binding protein YbhF</fullName>
    </submittedName>
</protein>
<accession>A0A1S8TDN6</accession>
<organism evidence="6 7">
    <name type="scientific">Clostridium puniceum</name>
    <dbReference type="NCBI Taxonomy" id="29367"/>
    <lineage>
        <taxon>Bacteria</taxon>
        <taxon>Bacillati</taxon>
        <taxon>Bacillota</taxon>
        <taxon>Clostridia</taxon>
        <taxon>Eubacteriales</taxon>
        <taxon>Clostridiaceae</taxon>
        <taxon>Clostridium</taxon>
    </lineage>
</organism>
<name>A0A1S8TDN6_9CLOT</name>
<sequence>MCNYIIETENLTKSFGEFISVDHINLKVPKGEIYGFLGSNGAGKTTTMRLLLNLIKSDEGNIKIFNKSILDHRRYILRRVGALVEAPAYYGHLSGYKNLKIIAELLDIPDKKISEVLEKVRLTQYANKPVKSYSLGMKQRLGIALALIRNPEILILDEPTNGLDPFGIQEIRKLIIDLSKNHGMTVLISSHILSEIEAVADNVGIINEGKLIFQGSMDKLKHISNNPKSLEDIFLELVGSSESL</sequence>
<evidence type="ECO:0000256" key="3">
    <source>
        <dbReference type="ARBA" id="ARBA00022741"/>
    </source>
</evidence>
<dbReference type="STRING" id="29367.CLPUN_29470"/>
<comment type="similarity">
    <text evidence="1">Belongs to the ABC transporter superfamily.</text>
</comment>
<dbReference type="AlphaFoldDB" id="A0A1S8TDN6"/>
<reference evidence="6 7" key="1">
    <citation type="submission" date="2016-05" db="EMBL/GenBank/DDBJ databases">
        <title>Microbial solvent formation.</title>
        <authorList>
            <person name="Poehlein A."/>
            <person name="Montoya Solano J.D."/>
            <person name="Flitsch S."/>
            <person name="Krabben P."/>
            <person name="Duerre P."/>
            <person name="Daniel R."/>
        </authorList>
    </citation>
    <scope>NUCLEOTIDE SEQUENCE [LARGE SCALE GENOMIC DNA]</scope>
    <source>
        <strain evidence="6 7">DSM 2619</strain>
    </source>
</reference>
<dbReference type="GO" id="GO:0005524">
    <property type="term" value="F:ATP binding"/>
    <property type="evidence" value="ECO:0007669"/>
    <property type="project" value="UniProtKB-KW"/>
</dbReference>
<dbReference type="OrthoDB" id="9809205at2"/>
<dbReference type="InterPro" id="IPR003439">
    <property type="entry name" value="ABC_transporter-like_ATP-bd"/>
</dbReference>
<dbReference type="EMBL" id="LZZM01000179">
    <property type="protein sequence ID" value="OOM75910.1"/>
    <property type="molecule type" value="Genomic_DNA"/>
</dbReference>
<dbReference type="PROSITE" id="PS50893">
    <property type="entry name" value="ABC_TRANSPORTER_2"/>
    <property type="match status" value="1"/>
</dbReference>
<dbReference type="Proteomes" id="UP000190890">
    <property type="component" value="Unassembled WGS sequence"/>
</dbReference>
<dbReference type="SUPFAM" id="SSF52540">
    <property type="entry name" value="P-loop containing nucleoside triphosphate hydrolases"/>
    <property type="match status" value="1"/>
</dbReference>
<evidence type="ECO:0000256" key="2">
    <source>
        <dbReference type="ARBA" id="ARBA00022448"/>
    </source>
</evidence>
<dbReference type="PANTHER" id="PTHR43335:SF4">
    <property type="entry name" value="ABC TRANSPORTER, ATP-BINDING PROTEIN"/>
    <property type="match status" value="1"/>
</dbReference>
<dbReference type="SMART" id="SM00382">
    <property type="entry name" value="AAA"/>
    <property type="match status" value="1"/>
</dbReference>
<dbReference type="InterPro" id="IPR003593">
    <property type="entry name" value="AAA+_ATPase"/>
</dbReference>
<keyword evidence="3" id="KW-0547">Nucleotide-binding</keyword>
<evidence type="ECO:0000313" key="7">
    <source>
        <dbReference type="Proteomes" id="UP000190890"/>
    </source>
</evidence>
<dbReference type="InterPro" id="IPR027417">
    <property type="entry name" value="P-loop_NTPase"/>
</dbReference>
<dbReference type="Gene3D" id="3.40.50.300">
    <property type="entry name" value="P-loop containing nucleotide triphosphate hydrolases"/>
    <property type="match status" value="1"/>
</dbReference>
<evidence type="ECO:0000313" key="6">
    <source>
        <dbReference type="EMBL" id="OOM75910.1"/>
    </source>
</evidence>
<dbReference type="RefSeq" id="WP_077848026.1">
    <property type="nucleotide sequence ID" value="NZ_LZZM01000179.1"/>
</dbReference>
<dbReference type="GO" id="GO:0016887">
    <property type="term" value="F:ATP hydrolysis activity"/>
    <property type="evidence" value="ECO:0007669"/>
    <property type="project" value="InterPro"/>
</dbReference>
<evidence type="ECO:0000256" key="1">
    <source>
        <dbReference type="ARBA" id="ARBA00005417"/>
    </source>
</evidence>
<keyword evidence="4 6" id="KW-0067">ATP-binding</keyword>
<dbReference type="PANTHER" id="PTHR43335">
    <property type="entry name" value="ABC TRANSPORTER, ATP-BINDING PROTEIN"/>
    <property type="match status" value="1"/>
</dbReference>
<gene>
    <name evidence="6" type="primary">ybhF_3</name>
    <name evidence="6" type="ORF">CLPUN_29470</name>
</gene>
<keyword evidence="7" id="KW-1185">Reference proteome</keyword>